<dbReference type="Proteomes" id="UP000620124">
    <property type="component" value="Unassembled WGS sequence"/>
</dbReference>
<protein>
    <submittedName>
        <fullName evidence="1">Uncharacterized protein</fullName>
    </submittedName>
</protein>
<dbReference type="OrthoDB" id="3010055at2759"/>
<organism evidence="1 2">
    <name type="scientific">Mycena venus</name>
    <dbReference type="NCBI Taxonomy" id="2733690"/>
    <lineage>
        <taxon>Eukaryota</taxon>
        <taxon>Fungi</taxon>
        <taxon>Dikarya</taxon>
        <taxon>Basidiomycota</taxon>
        <taxon>Agaricomycotina</taxon>
        <taxon>Agaricomycetes</taxon>
        <taxon>Agaricomycetidae</taxon>
        <taxon>Agaricales</taxon>
        <taxon>Marasmiineae</taxon>
        <taxon>Mycenaceae</taxon>
        <taxon>Mycena</taxon>
    </lineage>
</organism>
<proteinExistence type="predicted"/>
<evidence type="ECO:0000313" key="2">
    <source>
        <dbReference type="Proteomes" id="UP000620124"/>
    </source>
</evidence>
<evidence type="ECO:0000313" key="1">
    <source>
        <dbReference type="EMBL" id="KAF7372609.1"/>
    </source>
</evidence>
<reference evidence="1" key="1">
    <citation type="submission" date="2020-05" db="EMBL/GenBank/DDBJ databases">
        <title>Mycena genomes resolve the evolution of fungal bioluminescence.</title>
        <authorList>
            <person name="Tsai I.J."/>
        </authorList>
    </citation>
    <scope>NUCLEOTIDE SEQUENCE</scope>
    <source>
        <strain evidence="1">CCC161011</strain>
    </source>
</reference>
<keyword evidence="2" id="KW-1185">Reference proteome</keyword>
<sequence length="267" mass="30246">MDNRRATSLPARFPLLPLQALRYPLATQHGLTGTKQTMFKAIQAEVTDELIRLNPQPEGFPRDYGGHKFSPPVISTSKQGQPGMGMWAQFCAGGHGSCRGEYVRLTDPMLRGEICANAWLLHLLAIRKELAPTPRLKRPAQRAFRARRQPTTSASHVVINRPAIQPTPLDVTVPVLVIGWSADFEPPEELELFPRNENGRLSLVLNDFLALLNRKGFESDLELYRYNAWIIWPLDKPVPISRDDQVVLLRSKGVNYSENWNHYFAML</sequence>
<dbReference type="AlphaFoldDB" id="A0A8H7DEL9"/>
<accession>A0A8H7DEL9</accession>
<comment type="caution">
    <text evidence="1">The sequence shown here is derived from an EMBL/GenBank/DDBJ whole genome shotgun (WGS) entry which is preliminary data.</text>
</comment>
<dbReference type="EMBL" id="JACAZI010000001">
    <property type="protein sequence ID" value="KAF7372609.1"/>
    <property type="molecule type" value="Genomic_DNA"/>
</dbReference>
<name>A0A8H7DEL9_9AGAR</name>
<gene>
    <name evidence="1" type="ORF">MVEN_00123900</name>
</gene>